<name>A0A8H3MB41_9GLOM</name>
<dbReference type="EMBL" id="BLAL01000313">
    <property type="protein sequence ID" value="GET02610.1"/>
    <property type="molecule type" value="Genomic_DNA"/>
</dbReference>
<sequence>MKKEIIIDIRIVSEDLDYKGNIEKMSKTLDEKIKGEEEIDEINLEETYLKSKEFNIHWHNILITGEYRKWREKCSDNEFDWQYSLKFLSNRTKFKKTQCSKEDTSEKAYRIKNLLKELPTYKILNERNTNGIISSICSRCEKEEKDWEHI</sequence>
<comment type="caution">
    <text evidence="1">The sequence shown here is derived from an EMBL/GenBank/DDBJ whole genome shotgun (WGS) entry which is preliminary data.</text>
</comment>
<dbReference type="Proteomes" id="UP000615446">
    <property type="component" value="Unassembled WGS sequence"/>
</dbReference>
<dbReference type="OrthoDB" id="2360310at2759"/>
<gene>
    <name evidence="1" type="ORF">RCL2_002898700</name>
</gene>
<dbReference type="AlphaFoldDB" id="A0A8H3MB41"/>
<protein>
    <submittedName>
        <fullName evidence="1">Uncharacterized protein</fullName>
    </submittedName>
</protein>
<proteinExistence type="predicted"/>
<accession>A0A8H3MB41</accession>
<evidence type="ECO:0000313" key="1">
    <source>
        <dbReference type="EMBL" id="GET02610.1"/>
    </source>
</evidence>
<evidence type="ECO:0000313" key="2">
    <source>
        <dbReference type="Proteomes" id="UP000615446"/>
    </source>
</evidence>
<organism evidence="1 2">
    <name type="scientific">Rhizophagus clarus</name>
    <dbReference type="NCBI Taxonomy" id="94130"/>
    <lineage>
        <taxon>Eukaryota</taxon>
        <taxon>Fungi</taxon>
        <taxon>Fungi incertae sedis</taxon>
        <taxon>Mucoromycota</taxon>
        <taxon>Glomeromycotina</taxon>
        <taxon>Glomeromycetes</taxon>
        <taxon>Glomerales</taxon>
        <taxon>Glomeraceae</taxon>
        <taxon>Rhizophagus</taxon>
    </lineage>
</organism>
<reference evidence="1" key="1">
    <citation type="submission" date="2019-10" db="EMBL/GenBank/DDBJ databases">
        <title>Conservation and host-specific expression of non-tandemly repeated heterogenous ribosome RNA gene in arbuscular mycorrhizal fungi.</title>
        <authorList>
            <person name="Maeda T."/>
            <person name="Kobayashi Y."/>
            <person name="Nakagawa T."/>
            <person name="Ezawa T."/>
            <person name="Yamaguchi K."/>
            <person name="Bino T."/>
            <person name="Nishimoto Y."/>
            <person name="Shigenobu S."/>
            <person name="Kawaguchi M."/>
        </authorList>
    </citation>
    <scope>NUCLEOTIDE SEQUENCE</scope>
    <source>
        <strain evidence="1">HR1</strain>
    </source>
</reference>